<sequence>MENKTRYLEVGFVCYCGCGEVEELDVMIIFEDDNRSLIEIQEEIGVEDFRVFRELTDPMEIIEALTESHIDMTIRLMEESKDYE</sequence>
<organism evidence="1 2">
    <name type="scientific">Brevibacillus porteri</name>
    <dbReference type="NCBI Taxonomy" id="2126350"/>
    <lineage>
        <taxon>Bacteria</taxon>
        <taxon>Bacillati</taxon>
        <taxon>Bacillota</taxon>
        <taxon>Bacilli</taxon>
        <taxon>Bacillales</taxon>
        <taxon>Paenibacillaceae</taxon>
        <taxon>Brevibacillus</taxon>
    </lineage>
</organism>
<comment type="caution">
    <text evidence="1">The sequence shown here is derived from an EMBL/GenBank/DDBJ whole genome shotgun (WGS) entry which is preliminary data.</text>
</comment>
<evidence type="ECO:0000313" key="2">
    <source>
        <dbReference type="Proteomes" id="UP000241645"/>
    </source>
</evidence>
<dbReference type="EMBL" id="PXZO01000063">
    <property type="protein sequence ID" value="PSK04089.1"/>
    <property type="molecule type" value="Genomic_DNA"/>
</dbReference>
<keyword evidence="2" id="KW-1185">Reference proteome</keyword>
<gene>
    <name evidence="1" type="ORF">C7R92_27300</name>
</gene>
<proteinExistence type="predicted"/>
<dbReference type="GeneID" id="95753791"/>
<evidence type="ECO:0000313" key="1">
    <source>
        <dbReference type="EMBL" id="PSK04089.1"/>
    </source>
</evidence>
<accession>A0ABX5FKA4</accession>
<dbReference type="RefSeq" id="WP_106836321.1">
    <property type="nucleotide sequence ID" value="NZ_JARMEW010000060.1"/>
</dbReference>
<name>A0ABX5FKA4_9BACL</name>
<protein>
    <submittedName>
        <fullName evidence="1">Uncharacterized protein</fullName>
    </submittedName>
</protein>
<dbReference type="Proteomes" id="UP000241645">
    <property type="component" value="Unassembled WGS sequence"/>
</dbReference>
<reference evidence="1 2" key="1">
    <citation type="submission" date="2018-03" db="EMBL/GenBank/DDBJ databases">
        <title>Brevisbacillus phylogenomics.</title>
        <authorList>
            <person name="Dunlap C."/>
        </authorList>
    </citation>
    <scope>NUCLEOTIDE SEQUENCE [LARGE SCALE GENOMIC DNA]</scope>
    <source>
        <strain evidence="1 2">NRRL B-41110</strain>
    </source>
</reference>